<dbReference type="AlphaFoldDB" id="Q8EU07"/>
<dbReference type="GO" id="GO:0050897">
    <property type="term" value="F:cobalt ion binding"/>
    <property type="evidence" value="ECO:0007669"/>
    <property type="project" value="TreeGrafter"/>
</dbReference>
<feature type="domain" description="UVR" evidence="1">
    <location>
        <begin position="137"/>
        <end position="172"/>
    </location>
</feature>
<dbReference type="GO" id="GO:1990170">
    <property type="term" value="P:stress response to cadmium ion"/>
    <property type="evidence" value="ECO:0007669"/>
    <property type="project" value="TreeGrafter"/>
</dbReference>
<dbReference type="SUPFAM" id="SSF46600">
    <property type="entry name" value="C-terminal UvrC-binding domain of UvrB"/>
    <property type="match status" value="1"/>
</dbReference>
<dbReference type="Proteomes" id="UP000000822">
    <property type="component" value="Chromosome"/>
</dbReference>
<dbReference type="PROSITE" id="PS50151">
    <property type="entry name" value="UVR"/>
    <property type="match status" value="1"/>
</dbReference>
<dbReference type="HOGENOM" id="CLU_102553_1_0_9"/>
<dbReference type="GO" id="GO:0046870">
    <property type="term" value="F:cadmium ion binding"/>
    <property type="evidence" value="ECO:0007669"/>
    <property type="project" value="TreeGrafter"/>
</dbReference>
<dbReference type="GO" id="GO:1990169">
    <property type="term" value="P:stress response to copper ion"/>
    <property type="evidence" value="ECO:0007669"/>
    <property type="project" value="TreeGrafter"/>
</dbReference>
<dbReference type="PANTHER" id="PTHR38430">
    <property type="entry name" value="PROTEIN-ARGININE KINASE ACTIVATOR PROTEIN"/>
    <property type="match status" value="1"/>
</dbReference>
<dbReference type="InterPro" id="IPR001943">
    <property type="entry name" value="UVR_dom"/>
</dbReference>
<protein>
    <submittedName>
        <fullName evidence="2">Hypothetical conserved protein</fullName>
    </submittedName>
</protein>
<dbReference type="PhylomeDB" id="Q8EU07"/>
<dbReference type="KEGG" id="oih:OB0091"/>
<sequence>MECQECHENPATLHFKHVINGEERKLSLCETCAKKKGYVTFPEEGYSLHDLLTGLFNVETLNMNSTSANQTKQLKEVTCSSCGMTFSEFKKIGKFGCANCYSSFAQKVEPIFRRVHAGNTKHNGKIPKRTGTNLKTRRQIEMYKQELKKFIDDEEFEKAAEYRDKIKALQAKASQEDDSKEGDDQ</sequence>
<reference evidence="2 3" key="1">
    <citation type="journal article" date="2001" name="FEMS Microbiol. Lett.">
        <title>Oceanobacillus iheyensis gen. nov., sp. nov., a deep-sea extremely halotolerant and alkaliphilic species isolated from a depth of 1050 m on the Iheya Ridge.</title>
        <authorList>
            <person name="Lu J."/>
            <person name="Nogi Y."/>
            <person name="Takami H."/>
        </authorList>
    </citation>
    <scope>NUCLEOTIDE SEQUENCE [LARGE SCALE GENOMIC DNA]</scope>
    <source>
        <strain evidence="3">DSM 14371 / CIP 107618 / JCM 11309 / KCTC 3954 / HTE831</strain>
    </source>
</reference>
<dbReference type="RefSeq" id="WP_011064494.1">
    <property type="nucleotide sequence ID" value="NC_004193.1"/>
</dbReference>
<name>Q8EU07_OCEIH</name>
<dbReference type="InterPro" id="IPR036876">
    <property type="entry name" value="UVR_dom_sf"/>
</dbReference>
<proteinExistence type="predicted"/>
<dbReference type="GO" id="GO:0008270">
    <property type="term" value="F:zinc ion binding"/>
    <property type="evidence" value="ECO:0007669"/>
    <property type="project" value="TreeGrafter"/>
</dbReference>
<accession>Q8EU07</accession>
<reference evidence="2 3" key="2">
    <citation type="journal article" date="2002" name="Nucleic Acids Res.">
        <title>Genome sequence of Oceanobacillus iheyensis isolated from the Iheya Ridge and its unexpected adaptive capabilities to extreme environments.</title>
        <authorList>
            <person name="Takami H."/>
            <person name="Takaki Y."/>
            <person name="Uchiyama I."/>
        </authorList>
    </citation>
    <scope>NUCLEOTIDE SEQUENCE [LARGE SCALE GENOMIC DNA]</scope>
    <source>
        <strain evidence="3">DSM 14371 / CIP 107618 / JCM 11309 / KCTC 3954 / HTE831</strain>
    </source>
</reference>
<dbReference type="Gene3D" id="4.10.860.10">
    <property type="entry name" value="UVR domain"/>
    <property type="match status" value="1"/>
</dbReference>
<dbReference type="OrthoDB" id="9788704at2"/>
<evidence type="ECO:0000259" key="1">
    <source>
        <dbReference type="PROSITE" id="PS50151"/>
    </source>
</evidence>
<evidence type="ECO:0000313" key="3">
    <source>
        <dbReference type="Proteomes" id="UP000000822"/>
    </source>
</evidence>
<dbReference type="PIRSF" id="PIRSF015034">
    <property type="entry name" value="YacH"/>
    <property type="match status" value="1"/>
</dbReference>
<dbReference type="GO" id="GO:0005507">
    <property type="term" value="F:copper ion binding"/>
    <property type="evidence" value="ECO:0007669"/>
    <property type="project" value="TreeGrafter"/>
</dbReference>
<dbReference type="PANTHER" id="PTHR38430:SF1">
    <property type="entry name" value="PROTEIN-ARGININE KINASE ACTIVATOR PROTEIN"/>
    <property type="match status" value="1"/>
</dbReference>
<organism evidence="2 3">
    <name type="scientific">Oceanobacillus iheyensis (strain DSM 14371 / CIP 107618 / JCM 11309 / KCTC 3954 / HTE831)</name>
    <dbReference type="NCBI Taxonomy" id="221109"/>
    <lineage>
        <taxon>Bacteria</taxon>
        <taxon>Bacillati</taxon>
        <taxon>Bacillota</taxon>
        <taxon>Bacilli</taxon>
        <taxon>Bacillales</taxon>
        <taxon>Bacillaceae</taxon>
        <taxon>Oceanobacillus</taxon>
    </lineage>
</organism>
<dbReference type="Pfam" id="PF02151">
    <property type="entry name" value="UVR"/>
    <property type="match status" value="1"/>
</dbReference>
<dbReference type="eggNOG" id="COG3880">
    <property type="taxonomic scope" value="Bacteria"/>
</dbReference>
<dbReference type="STRING" id="221109.gene:10732281"/>
<gene>
    <name evidence="2" type="ordered locus">OB0091</name>
</gene>
<keyword evidence="3" id="KW-1185">Reference proteome</keyword>
<dbReference type="EMBL" id="BA000028">
    <property type="protein sequence ID" value="BAC12047.1"/>
    <property type="molecule type" value="Genomic_DNA"/>
</dbReference>
<dbReference type="InterPro" id="IPR025542">
    <property type="entry name" value="YacH"/>
</dbReference>
<evidence type="ECO:0000313" key="2">
    <source>
        <dbReference type="EMBL" id="BAC12047.1"/>
    </source>
</evidence>